<evidence type="ECO:0000256" key="8">
    <source>
        <dbReference type="ARBA" id="ARBA00022982"/>
    </source>
</evidence>
<dbReference type="Pfam" id="PF02322">
    <property type="entry name" value="Cyt_bd_oxida_II"/>
    <property type="match status" value="1"/>
</dbReference>
<name>A0A2U8FFJ5_9HELI</name>
<feature type="transmembrane region" description="Helical" evidence="12">
    <location>
        <begin position="61"/>
        <end position="81"/>
    </location>
</feature>
<feature type="transmembrane region" description="Helical" evidence="12">
    <location>
        <begin position="206"/>
        <end position="229"/>
    </location>
</feature>
<evidence type="ECO:0000256" key="10">
    <source>
        <dbReference type="ARBA" id="ARBA00023004"/>
    </source>
</evidence>
<feature type="transmembrane region" description="Helical" evidence="12">
    <location>
        <begin position="87"/>
        <end position="108"/>
    </location>
</feature>
<dbReference type="KEGG" id="had:CDV25_09625"/>
<keyword evidence="8" id="KW-0249">Electron transport</keyword>
<sequence length="374" mass="42221">MFFGLDLAQLQIYWWLIFSLLAGLLSFMFFVQGGQGMLFELAKNEEEKALIINSLGRKWELGFTTLVLFGGAAFAAFPLFYSTSFGGAYWVWLLILFCFILQAVSYEYRKKEGNLLGSKTYEIFLLLNGILGVFLIGVALSTFFSGANFTLDSHHFVSWVGSARGLEALLNPYNFLLGFALIFLSRILACGYFLNHIDDAIIRQRIIKKFTFNALLFLLFFLGFLFWIFTKEGFLMNADSTISLQKYLYLMNFLQIPLLMGIFLIGVLLALIGIFLGYKGHKKAIFALGLGSVLSVFALMASLGVGKSAFYPSLVDLQSSLTIYNASSSYYTLSVMGYVSLLVPFVLAYIIYVWSLMDRVKLTKKELQEQTHSY</sequence>
<evidence type="ECO:0000256" key="12">
    <source>
        <dbReference type="SAM" id="Phobius"/>
    </source>
</evidence>
<keyword evidence="10" id="KW-0408">Iron</keyword>
<accession>A0A2U8FFJ5</accession>
<proteinExistence type="inferred from homology"/>
<evidence type="ECO:0000256" key="11">
    <source>
        <dbReference type="ARBA" id="ARBA00023136"/>
    </source>
</evidence>
<evidence type="ECO:0000256" key="3">
    <source>
        <dbReference type="ARBA" id="ARBA00022448"/>
    </source>
</evidence>
<evidence type="ECO:0000256" key="1">
    <source>
        <dbReference type="ARBA" id="ARBA00004651"/>
    </source>
</evidence>
<evidence type="ECO:0000256" key="6">
    <source>
        <dbReference type="ARBA" id="ARBA00022692"/>
    </source>
</evidence>
<dbReference type="GO" id="GO:0016682">
    <property type="term" value="F:oxidoreductase activity, acting on diphenols and related substances as donors, oxygen as acceptor"/>
    <property type="evidence" value="ECO:0007669"/>
    <property type="project" value="TreeGrafter"/>
</dbReference>
<organism evidence="13 14">
    <name type="scientific">Helicobacter apodemus</name>
    <dbReference type="NCBI Taxonomy" id="135569"/>
    <lineage>
        <taxon>Bacteria</taxon>
        <taxon>Pseudomonadati</taxon>
        <taxon>Campylobacterota</taxon>
        <taxon>Epsilonproteobacteria</taxon>
        <taxon>Campylobacterales</taxon>
        <taxon>Helicobacteraceae</taxon>
        <taxon>Helicobacter</taxon>
    </lineage>
</organism>
<keyword evidence="11 12" id="KW-0472">Membrane</keyword>
<keyword evidence="6 12" id="KW-0812">Transmembrane</keyword>
<evidence type="ECO:0000313" key="13">
    <source>
        <dbReference type="EMBL" id="AWI34989.1"/>
    </source>
</evidence>
<evidence type="ECO:0000256" key="5">
    <source>
        <dbReference type="ARBA" id="ARBA00022617"/>
    </source>
</evidence>
<dbReference type="GO" id="GO:0046872">
    <property type="term" value="F:metal ion binding"/>
    <property type="evidence" value="ECO:0007669"/>
    <property type="project" value="UniProtKB-KW"/>
</dbReference>
<gene>
    <name evidence="13" type="primary">cydB</name>
    <name evidence="13" type="ORF">CDV25_09625</name>
</gene>
<evidence type="ECO:0000256" key="2">
    <source>
        <dbReference type="ARBA" id="ARBA00007543"/>
    </source>
</evidence>
<feature type="transmembrane region" description="Helical" evidence="12">
    <location>
        <begin position="249"/>
        <end position="278"/>
    </location>
</feature>
<reference evidence="13 14" key="1">
    <citation type="submission" date="2017-06" db="EMBL/GenBank/DDBJ databases">
        <title>Complete genome of Helicobacter apodemus.</title>
        <authorList>
            <person name="Cho S."/>
        </authorList>
    </citation>
    <scope>NUCLEOTIDE SEQUENCE [LARGE SCALE GENOMIC DNA]</scope>
    <source>
        <strain evidence="14">SNUVETPUB-15-01</strain>
    </source>
</reference>
<keyword evidence="3" id="KW-0813">Transport</keyword>
<protein>
    <submittedName>
        <fullName evidence="13">Cytochrome d ubiquinol oxidase subunit II</fullName>
    </submittedName>
</protein>
<dbReference type="RefSeq" id="WP_108911748.1">
    <property type="nucleotide sequence ID" value="NZ_CP021886.1"/>
</dbReference>
<evidence type="ECO:0000313" key="14">
    <source>
        <dbReference type="Proteomes" id="UP000244890"/>
    </source>
</evidence>
<dbReference type="PANTHER" id="PTHR43141:SF5">
    <property type="entry name" value="CYTOCHROME BD-I UBIQUINOL OXIDASE SUBUNIT 2"/>
    <property type="match status" value="1"/>
</dbReference>
<evidence type="ECO:0000256" key="7">
    <source>
        <dbReference type="ARBA" id="ARBA00022723"/>
    </source>
</evidence>
<feature type="transmembrane region" description="Helical" evidence="12">
    <location>
        <begin position="285"/>
        <end position="310"/>
    </location>
</feature>
<dbReference type="InterPro" id="IPR003317">
    <property type="entry name" value="Cyt-d_oxidase_su2"/>
</dbReference>
<dbReference type="NCBIfam" id="TIGR00203">
    <property type="entry name" value="cydB"/>
    <property type="match status" value="1"/>
</dbReference>
<dbReference type="GO" id="GO:0005886">
    <property type="term" value="C:plasma membrane"/>
    <property type="evidence" value="ECO:0007669"/>
    <property type="project" value="UniProtKB-SubCell"/>
</dbReference>
<dbReference type="OrthoDB" id="9776710at2"/>
<dbReference type="AlphaFoldDB" id="A0A2U8FFJ5"/>
<dbReference type="GO" id="GO:0019646">
    <property type="term" value="P:aerobic electron transport chain"/>
    <property type="evidence" value="ECO:0007669"/>
    <property type="project" value="TreeGrafter"/>
</dbReference>
<evidence type="ECO:0000256" key="9">
    <source>
        <dbReference type="ARBA" id="ARBA00022989"/>
    </source>
</evidence>
<comment type="subcellular location">
    <subcellularLocation>
        <location evidence="1">Cell membrane</location>
        <topology evidence="1">Multi-pass membrane protein</topology>
    </subcellularLocation>
</comment>
<keyword evidence="4" id="KW-1003">Cell membrane</keyword>
<evidence type="ECO:0000256" key="4">
    <source>
        <dbReference type="ARBA" id="ARBA00022475"/>
    </source>
</evidence>
<keyword evidence="7" id="KW-0479">Metal-binding</keyword>
<comment type="similarity">
    <text evidence="2">Belongs to the cytochrome ubiquinol oxidase subunit 2 family.</text>
</comment>
<keyword evidence="5" id="KW-0349">Heme</keyword>
<feature type="transmembrane region" description="Helical" evidence="12">
    <location>
        <begin position="12"/>
        <end position="31"/>
    </location>
</feature>
<dbReference type="GO" id="GO:0070069">
    <property type="term" value="C:cytochrome complex"/>
    <property type="evidence" value="ECO:0007669"/>
    <property type="project" value="TreeGrafter"/>
</dbReference>
<feature type="transmembrane region" description="Helical" evidence="12">
    <location>
        <begin position="330"/>
        <end position="354"/>
    </location>
</feature>
<dbReference type="PANTHER" id="PTHR43141">
    <property type="entry name" value="CYTOCHROME BD2 SUBUNIT II"/>
    <property type="match status" value="1"/>
</dbReference>
<feature type="transmembrane region" description="Helical" evidence="12">
    <location>
        <begin position="175"/>
        <end position="194"/>
    </location>
</feature>
<dbReference type="GO" id="GO:0009055">
    <property type="term" value="F:electron transfer activity"/>
    <property type="evidence" value="ECO:0007669"/>
    <property type="project" value="TreeGrafter"/>
</dbReference>
<keyword evidence="9 12" id="KW-1133">Transmembrane helix</keyword>
<dbReference type="Proteomes" id="UP000244890">
    <property type="component" value="Chromosome"/>
</dbReference>
<dbReference type="EMBL" id="CP021886">
    <property type="protein sequence ID" value="AWI34989.1"/>
    <property type="molecule type" value="Genomic_DNA"/>
</dbReference>
<feature type="transmembrane region" description="Helical" evidence="12">
    <location>
        <begin position="120"/>
        <end position="144"/>
    </location>
</feature>